<evidence type="ECO:0000313" key="2">
    <source>
        <dbReference type="Proteomes" id="UP000269539"/>
    </source>
</evidence>
<dbReference type="AlphaFoldDB" id="A0A3M7DAK4"/>
<dbReference type="Proteomes" id="UP000269539">
    <property type="component" value="Unassembled WGS sequence"/>
</dbReference>
<evidence type="ECO:0000313" key="1">
    <source>
        <dbReference type="EMBL" id="RMY61325.1"/>
    </source>
</evidence>
<protein>
    <submittedName>
        <fullName evidence="1">Uncharacterized protein</fullName>
    </submittedName>
</protein>
<reference evidence="1 2" key="1">
    <citation type="journal article" date="2018" name="BMC Genomics">
        <title>Genomic evidence for intraspecific hybridization in a clonal and extremely halotolerant yeast.</title>
        <authorList>
            <person name="Gostincar C."/>
            <person name="Stajich J.E."/>
            <person name="Zupancic J."/>
            <person name="Zalar P."/>
            <person name="Gunde-Cimerman N."/>
        </authorList>
    </citation>
    <scope>NUCLEOTIDE SEQUENCE [LARGE SCALE GENOMIC DNA]</scope>
    <source>
        <strain evidence="1 2">EXF-10513</strain>
    </source>
</reference>
<organism evidence="1 2">
    <name type="scientific">Hortaea werneckii</name>
    <name type="common">Black yeast</name>
    <name type="synonym">Cladosporium werneckii</name>
    <dbReference type="NCBI Taxonomy" id="91943"/>
    <lineage>
        <taxon>Eukaryota</taxon>
        <taxon>Fungi</taxon>
        <taxon>Dikarya</taxon>
        <taxon>Ascomycota</taxon>
        <taxon>Pezizomycotina</taxon>
        <taxon>Dothideomycetes</taxon>
        <taxon>Dothideomycetidae</taxon>
        <taxon>Mycosphaerellales</taxon>
        <taxon>Teratosphaeriaceae</taxon>
        <taxon>Hortaea</taxon>
    </lineage>
</organism>
<name>A0A3M7DAK4_HORWE</name>
<comment type="caution">
    <text evidence="1">The sequence shown here is derived from an EMBL/GenBank/DDBJ whole genome shotgun (WGS) entry which is preliminary data.</text>
</comment>
<dbReference type="VEuPathDB" id="FungiDB:BTJ68_09074"/>
<accession>A0A3M7DAK4</accession>
<dbReference type="EMBL" id="QWIO01002144">
    <property type="protein sequence ID" value="RMY61325.1"/>
    <property type="molecule type" value="Genomic_DNA"/>
</dbReference>
<gene>
    <name evidence="1" type="ORF">D0864_12954</name>
</gene>
<sequence>MRRLTFPWVTVRSVLGASDHRVKESDIRSVQASFLKFSIQLGHLPHVLLPSEMPAPHLGHDECAIGFRALLNRRRVSC</sequence>
<proteinExistence type="predicted"/>